<feature type="region of interest" description="Disordered" evidence="1">
    <location>
        <begin position="18"/>
        <end position="37"/>
    </location>
</feature>
<keyword evidence="3" id="KW-1185">Reference proteome</keyword>
<comment type="caution">
    <text evidence="2">The sequence shown here is derived from an EMBL/GenBank/DDBJ whole genome shotgun (WGS) entry which is preliminary data.</text>
</comment>
<dbReference type="Proteomes" id="UP000823941">
    <property type="component" value="Chromosome 11"/>
</dbReference>
<organism evidence="2 3">
    <name type="scientific">Plutella xylostella</name>
    <name type="common">Diamondback moth</name>
    <name type="synonym">Plutella maculipennis</name>
    <dbReference type="NCBI Taxonomy" id="51655"/>
    <lineage>
        <taxon>Eukaryota</taxon>
        <taxon>Metazoa</taxon>
        <taxon>Ecdysozoa</taxon>
        <taxon>Arthropoda</taxon>
        <taxon>Hexapoda</taxon>
        <taxon>Insecta</taxon>
        <taxon>Pterygota</taxon>
        <taxon>Neoptera</taxon>
        <taxon>Endopterygota</taxon>
        <taxon>Lepidoptera</taxon>
        <taxon>Glossata</taxon>
        <taxon>Ditrysia</taxon>
        <taxon>Yponomeutoidea</taxon>
        <taxon>Plutellidae</taxon>
        <taxon>Plutella</taxon>
    </lineage>
</organism>
<dbReference type="EMBL" id="JAHIBW010000011">
    <property type="protein sequence ID" value="KAG7306797.1"/>
    <property type="molecule type" value="Genomic_DNA"/>
</dbReference>
<accession>A0ABQ7QP46</accession>
<protein>
    <submittedName>
        <fullName evidence="2">Uncharacterized protein</fullName>
    </submittedName>
</protein>
<name>A0ABQ7QP46_PLUXY</name>
<evidence type="ECO:0000313" key="2">
    <source>
        <dbReference type="EMBL" id="KAG7306797.1"/>
    </source>
</evidence>
<gene>
    <name evidence="2" type="ORF">JYU34_008236</name>
</gene>
<reference evidence="2 3" key="1">
    <citation type="submission" date="2021-06" db="EMBL/GenBank/DDBJ databases">
        <title>A haploid diamondback moth (Plutella xylostella L.) genome assembly resolves 31 chromosomes and identifies a diamide resistance mutation.</title>
        <authorList>
            <person name="Ward C.M."/>
            <person name="Perry K.D."/>
            <person name="Baker G."/>
            <person name="Powis K."/>
            <person name="Heckel D.G."/>
            <person name="Baxter S.W."/>
        </authorList>
    </citation>
    <scope>NUCLEOTIDE SEQUENCE [LARGE SCALE GENOMIC DNA]</scope>
    <source>
        <strain evidence="2 3">LV</strain>
        <tissue evidence="2">Single pupa</tissue>
    </source>
</reference>
<proteinExistence type="predicted"/>
<sequence>MRKHGVKQRDVSECQWGALRARARPPPVPSLQAAPATHRPRCRHALLHPHTSDSTYTNHLSCNSDIGADGRFLAAPSVAVTCDSLLSDPAAQGQRPVVHRDA</sequence>
<evidence type="ECO:0000256" key="1">
    <source>
        <dbReference type="SAM" id="MobiDB-lite"/>
    </source>
</evidence>
<evidence type="ECO:0000313" key="3">
    <source>
        <dbReference type="Proteomes" id="UP000823941"/>
    </source>
</evidence>